<dbReference type="InterPro" id="IPR014710">
    <property type="entry name" value="RmlC-like_jellyroll"/>
</dbReference>
<name>A0A8D3X4V2_PRIMW</name>
<dbReference type="PANTHER" id="PTHR42742">
    <property type="entry name" value="TRANSCRIPTIONAL REPRESSOR MPRA"/>
    <property type="match status" value="1"/>
</dbReference>
<dbReference type="PANTHER" id="PTHR42742:SF3">
    <property type="entry name" value="FRUCTOKINASE"/>
    <property type="match status" value="1"/>
</dbReference>
<dbReference type="Pfam" id="PF20511">
    <property type="entry name" value="PMI_typeI_cat"/>
    <property type="match status" value="1"/>
</dbReference>
<dbReference type="Proteomes" id="UP000001283">
    <property type="component" value="Chromosome"/>
</dbReference>
<dbReference type="NCBIfam" id="TIGR00218">
    <property type="entry name" value="manA"/>
    <property type="match status" value="1"/>
</dbReference>
<dbReference type="EMBL" id="CP003017">
    <property type="protein sequence ID" value="AEN90990.1"/>
    <property type="molecule type" value="Genomic_DNA"/>
</dbReference>
<dbReference type="Pfam" id="PF21621">
    <property type="entry name" value="MPI_cupin_dom"/>
    <property type="match status" value="1"/>
</dbReference>
<evidence type="ECO:0000256" key="2">
    <source>
        <dbReference type="ARBA" id="ARBA00010772"/>
    </source>
</evidence>
<evidence type="ECO:0000256" key="9">
    <source>
        <dbReference type="PIRSR" id="PIRSR036894-2"/>
    </source>
</evidence>
<evidence type="ECO:0000256" key="7">
    <source>
        <dbReference type="PIRNR" id="PIRNR036894"/>
    </source>
</evidence>
<evidence type="ECO:0000256" key="1">
    <source>
        <dbReference type="ARBA" id="ARBA00000757"/>
    </source>
</evidence>
<comment type="catalytic activity">
    <reaction evidence="1 7">
        <text>D-mannose 6-phosphate = D-fructose 6-phosphate</text>
        <dbReference type="Rhea" id="RHEA:12356"/>
        <dbReference type="ChEBI" id="CHEBI:58735"/>
        <dbReference type="ChEBI" id="CHEBI:61527"/>
        <dbReference type="EC" id="5.3.1.8"/>
    </reaction>
</comment>
<evidence type="ECO:0000256" key="3">
    <source>
        <dbReference type="ARBA" id="ARBA00011956"/>
    </source>
</evidence>
<dbReference type="PIRSF" id="PIRSF036894">
    <property type="entry name" value="PMI_Firm_short"/>
    <property type="match status" value="1"/>
</dbReference>
<evidence type="ECO:0000256" key="10">
    <source>
        <dbReference type="SAM" id="MobiDB-lite"/>
    </source>
</evidence>
<dbReference type="KEGG" id="bmh:BMWSH_4110"/>
<dbReference type="InterPro" id="IPR049071">
    <property type="entry name" value="MPI_cupin_dom"/>
</dbReference>
<dbReference type="GO" id="GO:0005975">
    <property type="term" value="P:carbohydrate metabolic process"/>
    <property type="evidence" value="ECO:0007669"/>
    <property type="project" value="UniProtKB-UniRule"/>
</dbReference>
<dbReference type="RefSeq" id="WP_014461189.1">
    <property type="nucleotide sequence ID" value="NC_017138.1"/>
</dbReference>
<organism evidence="13 14">
    <name type="scientific">Priestia megaterium (strain WSH-002)</name>
    <name type="common">Bacillus megaterium</name>
    <dbReference type="NCBI Taxonomy" id="1006007"/>
    <lineage>
        <taxon>Bacteria</taxon>
        <taxon>Bacillati</taxon>
        <taxon>Bacillota</taxon>
        <taxon>Bacilli</taxon>
        <taxon>Bacillales</taxon>
        <taxon>Bacillaceae</taxon>
        <taxon>Priestia</taxon>
    </lineage>
</organism>
<accession>A0A8D3X4V2</accession>
<feature type="domain" description="Mannose-6-phosphate isomerase cupin" evidence="12">
    <location>
        <begin position="238"/>
        <end position="315"/>
    </location>
</feature>
<dbReference type="InterPro" id="IPR046457">
    <property type="entry name" value="PMI_typeI_cat"/>
</dbReference>
<proteinExistence type="inferred from homology"/>
<evidence type="ECO:0000313" key="13">
    <source>
        <dbReference type="EMBL" id="AEN90990.1"/>
    </source>
</evidence>
<keyword evidence="5 7" id="KW-0862">Zinc</keyword>
<feature type="binding site" evidence="8">
    <location>
        <position position="97"/>
    </location>
    <ligand>
        <name>Zn(2+)</name>
        <dbReference type="ChEBI" id="CHEBI:29105"/>
    </ligand>
</feature>
<dbReference type="InterPro" id="IPR011051">
    <property type="entry name" value="RmlC_Cupin_sf"/>
</dbReference>
<dbReference type="GO" id="GO:0008270">
    <property type="term" value="F:zinc ion binding"/>
    <property type="evidence" value="ECO:0007669"/>
    <property type="project" value="UniProtKB-UniRule"/>
</dbReference>
<feature type="binding site" evidence="8">
    <location>
        <position position="172"/>
    </location>
    <ligand>
        <name>Zn(2+)</name>
        <dbReference type="ChEBI" id="CHEBI:29105"/>
    </ligand>
</feature>
<dbReference type="EC" id="5.3.1.8" evidence="3 7"/>
<evidence type="ECO:0000313" key="14">
    <source>
        <dbReference type="Proteomes" id="UP000001283"/>
    </source>
</evidence>
<evidence type="ECO:0000256" key="4">
    <source>
        <dbReference type="ARBA" id="ARBA00022723"/>
    </source>
</evidence>
<dbReference type="InterPro" id="IPR014628">
    <property type="entry name" value="Man6P_isomerase_Firm_short"/>
</dbReference>
<feature type="binding site" evidence="8">
    <location>
        <position position="115"/>
    </location>
    <ligand>
        <name>Zn(2+)</name>
        <dbReference type="ChEBI" id="CHEBI:29105"/>
    </ligand>
</feature>
<dbReference type="GO" id="GO:0004476">
    <property type="term" value="F:mannose-6-phosphate isomerase activity"/>
    <property type="evidence" value="ECO:0007669"/>
    <property type="project" value="UniProtKB-UniRule"/>
</dbReference>
<dbReference type="CDD" id="cd07010">
    <property type="entry name" value="cupin_PMI_type_I_N_bac"/>
    <property type="match status" value="1"/>
</dbReference>
<dbReference type="InterPro" id="IPR051804">
    <property type="entry name" value="Carb_Metab_Reg_Kinase/Isom"/>
</dbReference>
<evidence type="ECO:0000256" key="8">
    <source>
        <dbReference type="PIRSR" id="PIRSR036894-1"/>
    </source>
</evidence>
<dbReference type="InterPro" id="IPR001250">
    <property type="entry name" value="Man6P_Isoase-1"/>
</dbReference>
<dbReference type="AlphaFoldDB" id="A0A8D3X4V2"/>
<evidence type="ECO:0000259" key="11">
    <source>
        <dbReference type="Pfam" id="PF20511"/>
    </source>
</evidence>
<evidence type="ECO:0000256" key="6">
    <source>
        <dbReference type="ARBA" id="ARBA00023235"/>
    </source>
</evidence>
<reference evidence="13 14" key="1">
    <citation type="journal article" date="2011" name="J. Bacteriol.">
        <title>Complete genome sequence of the industrial strain Bacillus megaterium WSH-002.</title>
        <authorList>
            <person name="Liu L."/>
            <person name="Li Y."/>
            <person name="Zhang J."/>
            <person name="Zou W."/>
            <person name="Zhou Z."/>
            <person name="Liu J."/>
            <person name="Li X."/>
            <person name="Wang L."/>
            <person name="Chen J."/>
        </authorList>
    </citation>
    <scope>NUCLEOTIDE SEQUENCE [LARGE SCALE GENOMIC DNA]</scope>
    <source>
        <strain evidence="13 14">WSH-002</strain>
    </source>
</reference>
<dbReference type="SUPFAM" id="SSF51182">
    <property type="entry name" value="RmlC-like cupins"/>
    <property type="match status" value="1"/>
</dbReference>
<sequence length="335" mass="37612">MKKPIFLKPVFQERIWGGTKLNQTYDYSIPSSQTGECWAISAHPNGQSVVASGYLAEKTLGELWEKQPELFGHFDSDRFPLLTKILDANDDLSVQVHPNDEYAGEFENGELGKTECWYIIDCDENAEMIYGHHAQSKEEFIQLIEEGNWNGLLQRVKIKPGDFFYVPSGTIHALCKGTLVLETQQSSDTTYRVYDYNRPGQDGQPRELHLNKAIEVTTVPHTAVKVEPAVAQTSGGSITTFVEEDYFTVYKWDIKSSLSLTQEAYFTLASVISGEGKIISEDTEYSIKPGDHFIIPNQMQSFTIKGNVQLIASHPNSKGGRQRDMESTARQVANV</sequence>
<feature type="domain" description="Phosphomannose isomerase type I catalytic" evidence="11">
    <location>
        <begin position="6"/>
        <end position="118"/>
    </location>
</feature>
<dbReference type="Gene3D" id="2.60.120.10">
    <property type="entry name" value="Jelly Rolls"/>
    <property type="match status" value="2"/>
</dbReference>
<feature type="active site" evidence="9">
    <location>
        <position position="192"/>
    </location>
</feature>
<gene>
    <name evidence="13" type="primary">manA</name>
    <name evidence="13" type="ORF">BMWSH_4110</name>
</gene>
<keyword evidence="4 7" id="KW-0479">Metal-binding</keyword>
<keyword evidence="6 7" id="KW-0413">Isomerase</keyword>
<evidence type="ECO:0000259" key="12">
    <source>
        <dbReference type="Pfam" id="PF21621"/>
    </source>
</evidence>
<comment type="similarity">
    <text evidence="2 7">Belongs to the mannose-6-phosphate isomerase type 1 family.</text>
</comment>
<feature type="region of interest" description="Disordered" evidence="10">
    <location>
        <begin position="314"/>
        <end position="335"/>
    </location>
</feature>
<evidence type="ECO:0000256" key="5">
    <source>
        <dbReference type="ARBA" id="ARBA00022833"/>
    </source>
</evidence>
<comment type="cofactor">
    <cofactor evidence="8">
        <name>Zn(2+)</name>
        <dbReference type="ChEBI" id="CHEBI:29105"/>
    </cofactor>
    <text evidence="8">Binds 1 zinc ion per subunit.</text>
</comment>
<protein>
    <recommendedName>
        <fullName evidence="3 7">Mannose-6-phosphate isomerase</fullName>
        <ecNumber evidence="3 7">5.3.1.8</ecNumber>
    </recommendedName>
</protein>